<dbReference type="CDD" id="cd06145">
    <property type="entry name" value="REX1_like"/>
    <property type="match status" value="1"/>
</dbReference>
<evidence type="ECO:0000256" key="5">
    <source>
        <dbReference type="ARBA" id="ARBA00022839"/>
    </source>
</evidence>
<dbReference type="InterPro" id="IPR012337">
    <property type="entry name" value="RNaseH-like_sf"/>
</dbReference>
<reference evidence="9" key="1">
    <citation type="submission" date="2016-11" db="UniProtKB">
        <authorList>
            <consortium name="WormBaseParasite"/>
        </authorList>
    </citation>
    <scope>IDENTIFICATION</scope>
</reference>
<dbReference type="PANTHER" id="PTHR12801:SF82">
    <property type="entry name" value="RNA EXONUCLEASE 5"/>
    <property type="match status" value="1"/>
</dbReference>
<protein>
    <submittedName>
        <fullName evidence="9">Exonuclease domain-containing protein</fullName>
    </submittedName>
</protein>
<dbReference type="SUPFAM" id="SSF53098">
    <property type="entry name" value="Ribonuclease H-like"/>
    <property type="match status" value="1"/>
</dbReference>
<keyword evidence="4" id="KW-0378">Hydrolase</keyword>
<dbReference type="InterPro" id="IPR013520">
    <property type="entry name" value="Ribonucl_H"/>
</dbReference>
<dbReference type="GO" id="GO:0004527">
    <property type="term" value="F:exonuclease activity"/>
    <property type="evidence" value="ECO:0007669"/>
    <property type="project" value="UniProtKB-KW"/>
</dbReference>
<evidence type="ECO:0000256" key="2">
    <source>
        <dbReference type="ARBA" id="ARBA00006357"/>
    </source>
</evidence>
<evidence type="ECO:0000259" key="7">
    <source>
        <dbReference type="SMART" id="SM00479"/>
    </source>
</evidence>
<keyword evidence="3" id="KW-0540">Nuclease</keyword>
<feature type="domain" description="Exonuclease" evidence="7">
    <location>
        <begin position="246"/>
        <end position="405"/>
    </location>
</feature>
<comment type="subcellular location">
    <subcellularLocation>
        <location evidence="1">Nucleus</location>
    </subcellularLocation>
</comment>
<evidence type="ECO:0000313" key="9">
    <source>
        <dbReference type="WBParaSite" id="L893_g700.t1"/>
    </source>
</evidence>
<dbReference type="WBParaSite" id="L893_g700.t1">
    <property type="protein sequence ID" value="L893_g700.t1"/>
    <property type="gene ID" value="L893_g700"/>
</dbReference>
<evidence type="ECO:0000256" key="6">
    <source>
        <dbReference type="ARBA" id="ARBA00023242"/>
    </source>
</evidence>
<dbReference type="Pfam" id="PF00929">
    <property type="entry name" value="RNase_T"/>
    <property type="match status" value="1"/>
</dbReference>
<organism evidence="8 9">
    <name type="scientific">Steinernema glaseri</name>
    <dbReference type="NCBI Taxonomy" id="37863"/>
    <lineage>
        <taxon>Eukaryota</taxon>
        <taxon>Metazoa</taxon>
        <taxon>Ecdysozoa</taxon>
        <taxon>Nematoda</taxon>
        <taxon>Chromadorea</taxon>
        <taxon>Rhabditida</taxon>
        <taxon>Tylenchina</taxon>
        <taxon>Panagrolaimomorpha</taxon>
        <taxon>Strongyloidoidea</taxon>
        <taxon>Steinernematidae</taxon>
        <taxon>Steinernema</taxon>
    </lineage>
</organism>
<keyword evidence="6" id="KW-0539">Nucleus</keyword>
<accession>A0A1I8AKV5</accession>
<dbReference type="AlphaFoldDB" id="A0A1I8AKV5"/>
<dbReference type="FunFam" id="3.30.420.10:FF:000019">
    <property type="entry name" value="RNA exonuclease NEF-sp"/>
    <property type="match status" value="1"/>
</dbReference>
<comment type="similarity">
    <text evidence="2">Belongs to the REXO1/REXO3 family.</text>
</comment>
<dbReference type="InterPro" id="IPR036397">
    <property type="entry name" value="RNaseH_sf"/>
</dbReference>
<sequence>MPRDRRSVSSTASEKREQRLLKRRRLKYHEFQLLSGGQLDVETPAEEELRAILEDPEMAKRMRDTKASKEKGPKLVFRLDKLNGRKICHRDIADLLHTSLYGLNRRPVWCNFGAKSSVVQNVFLRVNCLDEHIMLDGSKSETHKFFDREWIILDSQLSDRISFWEALCNVPVSPMLELQEHLKTHPDVREKIEKGLGNGDDLKLKLVNTVDQNIRFHYPFPNYTEVGGLEIMPSREKYKKLTPNSPLYAIDCEMCVTTGGQSELTRISIVDEKGTVVLDTLVKPSREITDYVTKYSGITATMMHNVTTTLSDVQKALVHLLPPDAILVGHSLEFDLKTLRFSHPFCIDVSLIYNISGAEHKRCSLRNLCYIFLGEDIQGTHGHCSVEDAWYAMRLLKLKMENGATFGNVLLGWNFDDWVKEKNLSPEKVMTKSEFAQSPSMKKLKLDVKKIANGKRGKPNCKSCEHPMGVMCIVAGCTCMKEGAQDATNCVKCCSVSGREEEVSDGEVYEYNDLLRIEHTSSLRPLNTLLKNSKQNVILAPFTPLEKVTGKSSKNYTVFDAEAEDCEDYVEKVRPRLMEHALCLLEMTAGEETKQGTIDEAIMAIAKAIPKNALFGVTFVAPKRSVGYFKVK</sequence>
<dbReference type="GO" id="GO:0003676">
    <property type="term" value="F:nucleic acid binding"/>
    <property type="evidence" value="ECO:0007669"/>
    <property type="project" value="InterPro"/>
</dbReference>
<dbReference type="Gene3D" id="3.30.420.10">
    <property type="entry name" value="Ribonuclease H-like superfamily/Ribonuclease H"/>
    <property type="match status" value="1"/>
</dbReference>
<evidence type="ECO:0000313" key="8">
    <source>
        <dbReference type="Proteomes" id="UP000095287"/>
    </source>
</evidence>
<evidence type="ECO:0000256" key="3">
    <source>
        <dbReference type="ARBA" id="ARBA00022722"/>
    </source>
</evidence>
<name>A0A1I8AKV5_9BILA</name>
<dbReference type="InterPro" id="IPR047021">
    <property type="entry name" value="REXO1/3/4-like"/>
</dbReference>
<proteinExistence type="inferred from homology"/>
<dbReference type="PANTHER" id="PTHR12801">
    <property type="entry name" value="RNA EXONUCLEASE REXO1 / RECO3 FAMILY MEMBER-RELATED"/>
    <property type="match status" value="1"/>
</dbReference>
<keyword evidence="5" id="KW-0269">Exonuclease</keyword>
<dbReference type="InterPro" id="IPR034922">
    <property type="entry name" value="REX1-like_exo"/>
</dbReference>
<evidence type="ECO:0000256" key="4">
    <source>
        <dbReference type="ARBA" id="ARBA00022801"/>
    </source>
</evidence>
<dbReference type="GO" id="GO:0005634">
    <property type="term" value="C:nucleus"/>
    <property type="evidence" value="ECO:0007669"/>
    <property type="project" value="UniProtKB-SubCell"/>
</dbReference>
<keyword evidence="8" id="KW-1185">Reference proteome</keyword>
<dbReference type="SMART" id="SM00479">
    <property type="entry name" value="EXOIII"/>
    <property type="match status" value="1"/>
</dbReference>
<evidence type="ECO:0000256" key="1">
    <source>
        <dbReference type="ARBA" id="ARBA00004123"/>
    </source>
</evidence>
<dbReference type="Proteomes" id="UP000095287">
    <property type="component" value="Unplaced"/>
</dbReference>